<evidence type="ECO:0000256" key="4">
    <source>
        <dbReference type="ARBA" id="ARBA00022574"/>
    </source>
</evidence>
<dbReference type="Gene3D" id="1.20.940.10">
    <property type="entry name" value="Functional domain of the splicing factor Prp18"/>
    <property type="match status" value="1"/>
</dbReference>
<keyword evidence="6" id="KW-0256">Endoplasmic reticulum</keyword>
<feature type="compositionally biased region" description="Pro residues" evidence="9">
    <location>
        <begin position="934"/>
        <end position="956"/>
    </location>
</feature>
<evidence type="ECO:0000256" key="7">
    <source>
        <dbReference type="ARBA" id="ARBA00022892"/>
    </source>
</evidence>
<evidence type="ECO:0000256" key="3">
    <source>
        <dbReference type="ARBA" id="ARBA00022448"/>
    </source>
</evidence>
<evidence type="ECO:0000256" key="8">
    <source>
        <dbReference type="ARBA" id="ARBA00022927"/>
    </source>
</evidence>
<dbReference type="Pfam" id="PF12931">
    <property type="entry name" value="TPR_Sec16"/>
    <property type="match status" value="1"/>
</dbReference>
<reference evidence="11 12" key="1">
    <citation type="journal article" date="2020" name="bioRxiv">
        <title>Metabolic contributions of an alphaproteobacterial endosymbiont in the apicomplexan Cardiosporidium cionae.</title>
        <authorList>
            <person name="Hunter E.S."/>
            <person name="Paight C.J."/>
            <person name="Lane C.E."/>
        </authorList>
    </citation>
    <scope>NUCLEOTIDE SEQUENCE [LARGE SCALE GENOMIC DNA]</scope>
    <source>
        <strain evidence="11">ESH_2018</strain>
    </source>
</reference>
<evidence type="ECO:0000313" key="12">
    <source>
        <dbReference type="Proteomes" id="UP000823046"/>
    </source>
</evidence>
<dbReference type="Pfam" id="PF00400">
    <property type="entry name" value="WD40"/>
    <property type="match status" value="2"/>
</dbReference>
<keyword evidence="8" id="KW-0653">Protein transport</keyword>
<comment type="subcellular location">
    <subcellularLocation>
        <location evidence="1">Endoplasmic reticulum</location>
    </subcellularLocation>
</comment>
<feature type="compositionally biased region" description="Pro residues" evidence="9">
    <location>
        <begin position="912"/>
        <end position="925"/>
    </location>
</feature>
<dbReference type="InterPro" id="IPR015943">
    <property type="entry name" value="WD40/YVTN_repeat-like_dom_sf"/>
</dbReference>
<dbReference type="Gene3D" id="2.130.10.10">
    <property type="entry name" value="YVTN repeat-like/Quinoprotein amine dehydrogenase"/>
    <property type="match status" value="1"/>
</dbReference>
<keyword evidence="5" id="KW-0677">Repeat</keyword>
<feature type="domain" description="Sec16 Sec23-binding" evidence="10">
    <location>
        <begin position="557"/>
        <end position="751"/>
    </location>
</feature>
<comment type="caution">
    <text evidence="11">The sequence shown here is derived from an EMBL/GenBank/DDBJ whole genome shotgun (WGS) entry which is preliminary data.</text>
</comment>
<name>A0ABQ7JC25_9APIC</name>
<keyword evidence="7" id="KW-0931">ER-Golgi transport</keyword>
<dbReference type="EMBL" id="JADAQX010000171">
    <property type="protein sequence ID" value="KAF8821509.1"/>
    <property type="molecule type" value="Genomic_DNA"/>
</dbReference>
<protein>
    <submittedName>
        <fullName evidence="11">WD domain, G-beta repeat-containing protein</fullName>
    </submittedName>
</protein>
<keyword evidence="3" id="KW-0813">Transport</keyword>
<dbReference type="SUPFAM" id="SSF50978">
    <property type="entry name" value="WD40 repeat-like"/>
    <property type="match status" value="1"/>
</dbReference>
<gene>
    <name evidence="11" type="ORF">IE077_000264</name>
</gene>
<dbReference type="SMART" id="SM00320">
    <property type="entry name" value="WD40"/>
    <property type="match status" value="6"/>
</dbReference>
<dbReference type="PANTHER" id="PTHR13923:SF11">
    <property type="entry name" value="SECRETORY 31, ISOFORM D"/>
    <property type="match status" value="1"/>
</dbReference>
<proteinExistence type="inferred from homology"/>
<dbReference type="InterPro" id="IPR001680">
    <property type="entry name" value="WD40_rpt"/>
</dbReference>
<sequence>MAPLKQIHRSALVEWCPIAHHPNLLALGGVGLDPSLELCEFDLASTTLDMPIQSSTCVDAPFRCLAWGAFKKEQPSLGEGIIAGGMDNGIVSLWNPQKLLHKQKESDGLIQRLKINSERVTCIEFNSLRPHLFAAGGSDGTVSVVDAADIPEIPTIYEPSSVQFHFTVFSMSVCVFYQADLEKKGEISCLGWNRVVSHILATTSIGGSTVILDLKQKKAATSFRDPANRLRPSSLSWLPSNATQIVVSYDDDRNPSLQLWDLRNASFPVKDITGHTKGILSVAFNTMDHHLMLSCGKDNRSICWILSNSMDQPEIFGEVHNKNTQFDIKWSPFQPGLYAAASMDEEISIFNIQLNQTTVSYIPKWMERTAGVHCGFGGKVVSFDSKIDKSVNCHVVATDEEFVMKADHFEQLLTDGNFDEFCYQKIIEAQNEHERLTWSIVRSLFHPDRDTMIRELGFDSPSILSTVEAFLGHPPGSSFQESPTYEELLPDETLTTATMMPDVDPEKFFMELSEKTDEEKLKKTHTTMEQQDSTENLTAEMHAQDLVDWNAGPESIIKYCLLTGNFIPAVEVSLRCGRLGDALILASMAGPEILKKTQAEYMRRQKDPFLKVVACIVNGEMEQLVKISDLANWRETLSLLCTYAPAEEFCRICELLGLRLEKERLDKKNAMICYLFAGNFSLTTKIWNDLIFQNGSLSVGLQDLIEKMAIMKAATHFNGQDELLTKHVTFYAEILANSGHLLTAMRYLSLIEVDEGNTSSLLRDRIYNSSPLNMQRAGVSPPRFPFEVIDVLPPCDGHIQGPARAPRYAPNQNSAYPRGSSIYPGTSTPPIGAASVHTPAPSEYYYSQQAPLNRGSSPPFAAPYSLPQPASTLPLQSPASSRTPPPLYSPQYPSYTSHAPPSNPSYTSHAPPSNPYYPQHAPPSTPSINLPQTPVHPPPPSYASIAPTPPHPPPPHTSTLPLASLSPPVASIYGSNVPATPSTWIPPSSAVSTSKTSLVSWPDAPPQLGRGALSASTNSKLVSFCQAIDENDFITAQKIHGDLIARDWDAQSKTWLPALMRLLTK</sequence>
<dbReference type="InterPro" id="IPR036322">
    <property type="entry name" value="WD40_repeat_dom_sf"/>
</dbReference>
<keyword evidence="12" id="KW-1185">Reference proteome</keyword>
<evidence type="ECO:0000256" key="5">
    <source>
        <dbReference type="ARBA" id="ARBA00022737"/>
    </source>
</evidence>
<evidence type="ECO:0000313" key="11">
    <source>
        <dbReference type="EMBL" id="KAF8821509.1"/>
    </source>
</evidence>
<evidence type="ECO:0000259" key="10">
    <source>
        <dbReference type="Pfam" id="PF12931"/>
    </source>
</evidence>
<dbReference type="Gene3D" id="1.25.40.1030">
    <property type="match status" value="1"/>
</dbReference>
<feature type="region of interest" description="Disordered" evidence="9">
    <location>
        <begin position="802"/>
        <end position="835"/>
    </location>
</feature>
<feature type="compositionally biased region" description="Polar residues" evidence="9">
    <location>
        <begin position="868"/>
        <end position="882"/>
    </location>
</feature>
<feature type="region of interest" description="Disordered" evidence="9">
    <location>
        <begin position="856"/>
        <end position="963"/>
    </location>
</feature>
<dbReference type="InterPro" id="IPR040251">
    <property type="entry name" value="SEC31-like"/>
</dbReference>
<dbReference type="PANTHER" id="PTHR13923">
    <property type="entry name" value="SEC31-RELATED PROTEIN"/>
    <property type="match status" value="1"/>
</dbReference>
<evidence type="ECO:0000256" key="6">
    <source>
        <dbReference type="ARBA" id="ARBA00022824"/>
    </source>
</evidence>
<evidence type="ECO:0000256" key="1">
    <source>
        <dbReference type="ARBA" id="ARBA00004240"/>
    </source>
</evidence>
<dbReference type="InterPro" id="IPR024298">
    <property type="entry name" value="Sec16_Sec23-bd"/>
</dbReference>
<evidence type="ECO:0000256" key="9">
    <source>
        <dbReference type="SAM" id="MobiDB-lite"/>
    </source>
</evidence>
<evidence type="ECO:0000256" key="2">
    <source>
        <dbReference type="ARBA" id="ARBA00009358"/>
    </source>
</evidence>
<dbReference type="Proteomes" id="UP000823046">
    <property type="component" value="Unassembled WGS sequence"/>
</dbReference>
<keyword evidence="4" id="KW-0853">WD repeat</keyword>
<organism evidence="11 12">
    <name type="scientific">Cardiosporidium cionae</name>
    <dbReference type="NCBI Taxonomy" id="476202"/>
    <lineage>
        <taxon>Eukaryota</taxon>
        <taxon>Sar</taxon>
        <taxon>Alveolata</taxon>
        <taxon>Apicomplexa</taxon>
        <taxon>Aconoidasida</taxon>
        <taxon>Nephromycida</taxon>
        <taxon>Cardiosporidium</taxon>
    </lineage>
</organism>
<comment type="similarity">
    <text evidence="2">Belongs to the WD repeat SEC31 family.</text>
</comment>
<accession>A0ABQ7JC25</accession>